<feature type="compositionally biased region" description="Polar residues" evidence="3">
    <location>
        <begin position="1"/>
        <end position="14"/>
    </location>
</feature>
<evidence type="ECO:0000256" key="1">
    <source>
        <dbReference type="ARBA" id="ARBA00022741"/>
    </source>
</evidence>
<dbReference type="SMART" id="SM00176">
    <property type="entry name" value="RAN"/>
    <property type="match status" value="1"/>
</dbReference>
<sequence>MQSHSKYSSPSEKATVTKKPEPREPLIHLRVPTLKTSFTKDLRRSSLVRFYKKTMNPNQAYSYKPALPPVSQVNTARPASASSARMRKNKDGVIVPKYKVIFLGDCGVGKTCVLQRFMYDSFQARTQGTIGIDFLSKTMKLDNRTIRLQLWDTAGTERFRSLIPSYIRDSDAAVVCYDVGREESFLNTRRWIEDARAERGDDILIFLVGNKSDIGNSERVVSTVDGEELAHELGAVFCEVSAKAGFNIKALFRKLADALPDPELPPSMMMNSNRSHDSGSTNSDSLVASYPVKLSSARAPNNFCGC</sequence>
<evidence type="ECO:0000313" key="4">
    <source>
        <dbReference type="EMBL" id="GFH53811.1"/>
    </source>
</evidence>
<feature type="region of interest" description="Disordered" evidence="3">
    <location>
        <begin position="264"/>
        <end position="284"/>
    </location>
</feature>
<evidence type="ECO:0000313" key="5">
    <source>
        <dbReference type="Proteomes" id="UP001054902"/>
    </source>
</evidence>
<accession>A0AAD3CZ29</accession>
<dbReference type="AlphaFoldDB" id="A0AAD3CZ29"/>
<dbReference type="SMART" id="SM00173">
    <property type="entry name" value="RAS"/>
    <property type="match status" value="1"/>
</dbReference>
<dbReference type="NCBIfam" id="TIGR00231">
    <property type="entry name" value="small_GTP"/>
    <property type="match status" value="1"/>
</dbReference>
<keyword evidence="1" id="KW-0547">Nucleotide-binding</keyword>
<reference evidence="4 5" key="1">
    <citation type="journal article" date="2021" name="Sci. Rep.">
        <title>The genome of the diatom Chaetoceros tenuissimus carries an ancient integrated fragment of an extant virus.</title>
        <authorList>
            <person name="Hongo Y."/>
            <person name="Kimura K."/>
            <person name="Takaki Y."/>
            <person name="Yoshida Y."/>
            <person name="Baba S."/>
            <person name="Kobayashi G."/>
            <person name="Nagasaki K."/>
            <person name="Hano T."/>
            <person name="Tomaru Y."/>
        </authorList>
    </citation>
    <scope>NUCLEOTIDE SEQUENCE [LARGE SCALE GENOMIC DNA]</scope>
    <source>
        <strain evidence="4 5">NIES-3715</strain>
    </source>
</reference>
<dbReference type="Proteomes" id="UP001054902">
    <property type="component" value="Unassembled WGS sequence"/>
</dbReference>
<dbReference type="GO" id="GO:0003924">
    <property type="term" value="F:GTPase activity"/>
    <property type="evidence" value="ECO:0007669"/>
    <property type="project" value="InterPro"/>
</dbReference>
<dbReference type="CDD" id="cd01861">
    <property type="entry name" value="Rab6"/>
    <property type="match status" value="1"/>
</dbReference>
<keyword evidence="2" id="KW-0342">GTP-binding</keyword>
<evidence type="ECO:0000256" key="2">
    <source>
        <dbReference type="ARBA" id="ARBA00023134"/>
    </source>
</evidence>
<dbReference type="SMART" id="SM00175">
    <property type="entry name" value="RAB"/>
    <property type="match status" value="1"/>
</dbReference>
<dbReference type="GO" id="GO:0005525">
    <property type="term" value="F:GTP binding"/>
    <property type="evidence" value="ECO:0007669"/>
    <property type="project" value="UniProtKB-KW"/>
</dbReference>
<dbReference type="SMART" id="SM00174">
    <property type="entry name" value="RHO"/>
    <property type="match status" value="1"/>
</dbReference>
<feature type="region of interest" description="Disordered" evidence="3">
    <location>
        <begin position="1"/>
        <end position="25"/>
    </location>
</feature>
<gene>
    <name evidence="4" type="ORF">CTEN210_10287</name>
</gene>
<dbReference type="InterPro" id="IPR005225">
    <property type="entry name" value="Small_GTP-bd"/>
</dbReference>
<dbReference type="PANTHER" id="PTHR47977">
    <property type="entry name" value="RAS-RELATED PROTEIN RAB"/>
    <property type="match status" value="1"/>
</dbReference>
<feature type="compositionally biased region" description="Polar residues" evidence="3">
    <location>
        <begin position="269"/>
        <end position="284"/>
    </location>
</feature>
<dbReference type="Gene3D" id="3.40.50.300">
    <property type="entry name" value="P-loop containing nucleotide triphosphate hydrolases"/>
    <property type="match status" value="1"/>
</dbReference>
<dbReference type="InterPro" id="IPR050227">
    <property type="entry name" value="Rab"/>
</dbReference>
<organism evidence="4 5">
    <name type="scientific">Chaetoceros tenuissimus</name>
    <dbReference type="NCBI Taxonomy" id="426638"/>
    <lineage>
        <taxon>Eukaryota</taxon>
        <taxon>Sar</taxon>
        <taxon>Stramenopiles</taxon>
        <taxon>Ochrophyta</taxon>
        <taxon>Bacillariophyta</taxon>
        <taxon>Coscinodiscophyceae</taxon>
        <taxon>Chaetocerotophycidae</taxon>
        <taxon>Chaetocerotales</taxon>
        <taxon>Chaetocerotaceae</taxon>
        <taxon>Chaetoceros</taxon>
    </lineage>
</organism>
<dbReference type="EMBL" id="BLLK01000047">
    <property type="protein sequence ID" value="GFH53811.1"/>
    <property type="molecule type" value="Genomic_DNA"/>
</dbReference>
<dbReference type="PROSITE" id="PS51421">
    <property type="entry name" value="RAS"/>
    <property type="match status" value="1"/>
</dbReference>
<keyword evidence="5" id="KW-1185">Reference proteome</keyword>
<protein>
    <submittedName>
        <fullName evidence="4">Rab family, other</fullName>
    </submittedName>
</protein>
<dbReference type="PROSITE" id="PS51419">
    <property type="entry name" value="RAB"/>
    <property type="match status" value="1"/>
</dbReference>
<evidence type="ECO:0000256" key="3">
    <source>
        <dbReference type="SAM" id="MobiDB-lite"/>
    </source>
</evidence>
<comment type="caution">
    <text evidence="4">The sequence shown here is derived from an EMBL/GenBank/DDBJ whole genome shotgun (WGS) entry which is preliminary data.</text>
</comment>
<dbReference type="FunFam" id="3.40.50.300:FF:000808">
    <property type="entry name" value="Small GTP-binding protein, putative"/>
    <property type="match status" value="1"/>
</dbReference>
<name>A0AAD3CZ29_9STRA</name>
<dbReference type="InterPro" id="IPR001806">
    <property type="entry name" value="Small_GTPase"/>
</dbReference>
<proteinExistence type="predicted"/>
<dbReference type="SUPFAM" id="SSF52540">
    <property type="entry name" value="P-loop containing nucleoside triphosphate hydrolases"/>
    <property type="match status" value="1"/>
</dbReference>
<dbReference type="InterPro" id="IPR027417">
    <property type="entry name" value="P-loop_NTPase"/>
</dbReference>
<dbReference type="PRINTS" id="PR00449">
    <property type="entry name" value="RASTRNSFRMNG"/>
</dbReference>
<dbReference type="Pfam" id="PF00071">
    <property type="entry name" value="Ras"/>
    <property type="match status" value="1"/>
</dbReference>